<keyword evidence="1" id="KW-1133">Transmembrane helix</keyword>
<sequence>MPNGQPKWLLCFIPDYPMLIFMLTIAIYLLAWKESNWGTGEKDPASPILGGRKKLAPPLQQQEVVDPSLRDGFRAKALLGRQDTSITDTCSLS</sequence>
<keyword evidence="1" id="KW-0472">Membrane</keyword>
<gene>
    <name evidence="2" type="ORF">ZEAMMB73_Zm00001d037217</name>
</gene>
<organism evidence="2">
    <name type="scientific">Zea mays</name>
    <name type="common">Maize</name>
    <dbReference type="NCBI Taxonomy" id="4577"/>
    <lineage>
        <taxon>Eukaryota</taxon>
        <taxon>Viridiplantae</taxon>
        <taxon>Streptophyta</taxon>
        <taxon>Embryophyta</taxon>
        <taxon>Tracheophyta</taxon>
        <taxon>Spermatophyta</taxon>
        <taxon>Magnoliopsida</taxon>
        <taxon>Liliopsida</taxon>
        <taxon>Poales</taxon>
        <taxon>Poaceae</taxon>
        <taxon>PACMAD clade</taxon>
        <taxon>Panicoideae</taxon>
        <taxon>Andropogonodae</taxon>
        <taxon>Andropogoneae</taxon>
        <taxon>Tripsacinae</taxon>
        <taxon>Zea</taxon>
    </lineage>
</organism>
<protein>
    <submittedName>
        <fullName evidence="2">RING/U-box superfamily protein</fullName>
    </submittedName>
</protein>
<feature type="transmembrane region" description="Helical" evidence="1">
    <location>
        <begin position="12"/>
        <end position="32"/>
    </location>
</feature>
<dbReference type="EMBL" id="CM000782">
    <property type="protein sequence ID" value="AQK83329.1"/>
    <property type="molecule type" value="Genomic_DNA"/>
</dbReference>
<proteinExistence type="predicted"/>
<keyword evidence="1" id="KW-0812">Transmembrane</keyword>
<accession>A0A1D6LVN6</accession>
<evidence type="ECO:0000256" key="1">
    <source>
        <dbReference type="SAM" id="Phobius"/>
    </source>
</evidence>
<name>A0A1D6LVN6_MAIZE</name>
<dbReference type="EMBL" id="CM000782">
    <property type="protein sequence ID" value="AQK83328.1"/>
    <property type="molecule type" value="Genomic_DNA"/>
</dbReference>
<dbReference type="AlphaFoldDB" id="A0A1D6LVN6"/>
<evidence type="ECO:0000313" key="2">
    <source>
        <dbReference type="EMBL" id="AQK83328.1"/>
    </source>
</evidence>
<reference evidence="2" key="1">
    <citation type="submission" date="2015-12" db="EMBL/GenBank/DDBJ databases">
        <title>Update maize B73 reference genome by single molecule sequencing technologies.</title>
        <authorList>
            <consortium name="Maize Genome Sequencing Project"/>
            <person name="Ware D."/>
        </authorList>
    </citation>
    <scope>NUCLEOTIDE SEQUENCE</scope>
    <source>
        <tissue evidence="2">Seedling</tissue>
    </source>
</reference>
<dbReference type="EMBL" id="CM000782">
    <property type="protein sequence ID" value="AQK83326.1"/>
    <property type="molecule type" value="Genomic_DNA"/>
</dbReference>